<dbReference type="InterPro" id="IPR019546">
    <property type="entry name" value="TAT_signal_bac_arc"/>
</dbReference>
<dbReference type="InterPro" id="IPR050490">
    <property type="entry name" value="Bact_solute-bd_prot1"/>
</dbReference>
<accession>A0A7Y9IE13</accession>
<evidence type="ECO:0000313" key="1">
    <source>
        <dbReference type="EMBL" id="NYE74798.1"/>
    </source>
</evidence>
<evidence type="ECO:0000313" key="2">
    <source>
        <dbReference type="Proteomes" id="UP000569914"/>
    </source>
</evidence>
<dbReference type="RefSeq" id="WP_179757360.1">
    <property type="nucleotide sequence ID" value="NZ_JACCBU010000001.1"/>
</dbReference>
<dbReference type="PANTHER" id="PTHR43649">
    <property type="entry name" value="ARABINOSE-BINDING PROTEIN-RELATED"/>
    <property type="match status" value="1"/>
</dbReference>
<dbReference type="Gene3D" id="3.40.190.10">
    <property type="entry name" value="Periplasmic binding protein-like II"/>
    <property type="match status" value="1"/>
</dbReference>
<dbReference type="InterPro" id="IPR006311">
    <property type="entry name" value="TAT_signal"/>
</dbReference>
<name>A0A7Y9IE13_9ACTN</name>
<protein>
    <submittedName>
        <fullName evidence="1">Putative aldouronate transport system substrate-binding protein</fullName>
    </submittedName>
</protein>
<proteinExistence type="predicted"/>
<keyword evidence="2" id="KW-1185">Reference proteome</keyword>
<dbReference type="PROSITE" id="PS51318">
    <property type="entry name" value="TAT"/>
    <property type="match status" value="1"/>
</dbReference>
<gene>
    <name evidence="1" type="ORF">BKA15_006127</name>
</gene>
<dbReference type="NCBIfam" id="TIGR01409">
    <property type="entry name" value="TAT_signal_seq"/>
    <property type="match status" value="1"/>
</dbReference>
<comment type="caution">
    <text evidence="1">The sequence shown here is derived from an EMBL/GenBank/DDBJ whole genome shotgun (WGS) entry which is preliminary data.</text>
</comment>
<dbReference type="SUPFAM" id="SSF53850">
    <property type="entry name" value="Periplasmic binding protein-like II"/>
    <property type="match status" value="1"/>
</dbReference>
<dbReference type="InterPro" id="IPR006059">
    <property type="entry name" value="SBP"/>
</dbReference>
<organism evidence="1 2">
    <name type="scientific">Microlunatus parietis</name>
    <dbReference type="NCBI Taxonomy" id="682979"/>
    <lineage>
        <taxon>Bacteria</taxon>
        <taxon>Bacillati</taxon>
        <taxon>Actinomycetota</taxon>
        <taxon>Actinomycetes</taxon>
        <taxon>Propionibacteriales</taxon>
        <taxon>Propionibacteriaceae</taxon>
        <taxon>Microlunatus</taxon>
    </lineage>
</organism>
<dbReference type="PANTHER" id="PTHR43649:SF12">
    <property type="entry name" value="DIACETYLCHITOBIOSE BINDING PROTEIN DASA"/>
    <property type="match status" value="1"/>
</dbReference>
<dbReference type="Pfam" id="PF01547">
    <property type="entry name" value="SBP_bac_1"/>
    <property type="match status" value="1"/>
</dbReference>
<dbReference type="AlphaFoldDB" id="A0A7Y9IE13"/>
<sequence>MENPTQLDRESRTLTRRSLIKTATLAGGALAVGTSAACTPDKTIETNQGAANVNAQLPSYTPVELIKPDLPGDQVLMPGYYAYPRDPKPVFDSPPGAGLDKITIMYPTFIAAPPGPDRNTFYAQVQTEIGAQLELQPIPSADYAPKFQTMVAGGSLPDVMMFPLPTPDQPRVMERLFENLGPYLAGDKINDFPYLANIPEASWKPTVSNGTVYAVPQPRSVAGGAMYYRRDLFEQLQVDPEPASYAEFVELCKAVTDPKQSRWAMANAGNARGQIAEMLGAPNGWSESGGEFTNAYADERTKESVARTAELIKAGLLHPDAASASYTQFRDFFFAGRTVLLSDGYAGWDLFVRQLGGVAEGTEKLGLMMLPKYDGGGDAPHFAGTGFQAITVIKKGLGEERTRGVLNVLNYLAAPIGSAEHLHRKYGVEGQDFTWENDLPTLTQQGTTNFLDLQYIVDAPTILGPGPRDGVDRQHAWHQRATADPVRDPTIGLYSDTASRKANTLGKLIGDVVTGIMFGRNPLSDYDEAFAKWRSEGGDKIAAEYAEAFTAANG</sequence>
<reference evidence="1 2" key="1">
    <citation type="submission" date="2020-07" db="EMBL/GenBank/DDBJ databases">
        <title>Sequencing the genomes of 1000 actinobacteria strains.</title>
        <authorList>
            <person name="Klenk H.-P."/>
        </authorList>
    </citation>
    <scope>NUCLEOTIDE SEQUENCE [LARGE SCALE GENOMIC DNA]</scope>
    <source>
        <strain evidence="1 2">DSM 22083</strain>
    </source>
</reference>
<dbReference type="EMBL" id="JACCBU010000001">
    <property type="protein sequence ID" value="NYE74798.1"/>
    <property type="molecule type" value="Genomic_DNA"/>
</dbReference>
<dbReference type="Proteomes" id="UP000569914">
    <property type="component" value="Unassembled WGS sequence"/>
</dbReference>